<feature type="compositionally biased region" description="Acidic residues" evidence="1">
    <location>
        <begin position="243"/>
        <end position="256"/>
    </location>
</feature>
<dbReference type="EMBL" id="LGRX02010625">
    <property type="protein sequence ID" value="KAK3269990.1"/>
    <property type="molecule type" value="Genomic_DNA"/>
</dbReference>
<evidence type="ECO:0000313" key="3">
    <source>
        <dbReference type="Proteomes" id="UP001190700"/>
    </source>
</evidence>
<keyword evidence="3" id="KW-1185">Reference proteome</keyword>
<dbReference type="AlphaFoldDB" id="A0AAE0L348"/>
<feature type="region of interest" description="Disordered" evidence="1">
    <location>
        <begin position="150"/>
        <end position="216"/>
    </location>
</feature>
<feature type="region of interest" description="Disordered" evidence="1">
    <location>
        <begin position="59"/>
        <end position="110"/>
    </location>
</feature>
<feature type="region of interest" description="Disordered" evidence="1">
    <location>
        <begin position="1"/>
        <end position="25"/>
    </location>
</feature>
<evidence type="ECO:0000256" key="1">
    <source>
        <dbReference type="SAM" id="MobiDB-lite"/>
    </source>
</evidence>
<dbReference type="Proteomes" id="UP001190700">
    <property type="component" value="Unassembled WGS sequence"/>
</dbReference>
<feature type="compositionally biased region" description="Low complexity" evidence="1">
    <location>
        <begin position="170"/>
        <end position="181"/>
    </location>
</feature>
<gene>
    <name evidence="2" type="ORF">CYMTET_21589</name>
</gene>
<sequence length="321" mass="34872">MKPSASFPPSKTTSHSLPRSASQGKVSATWVSRTRLAIVVLVIGLVLLPTKPPAIEEEEDELLRRDLTTPPSHHRSRPGKANLVIEAGDTSGEDPERGSQPLKQRPHVVDIRRSRGEEVLAGASDVVAAAETDVATDFLQKAVVLQRFDEEPAEPVPKKPARRPRERKAPAPTWSSAAPPSVNATPWPMEDATSGIPSIAKHGPRAGQPPGEPGASHVVQVSHPQQTVVANPHVKVSVKTTDEEWDEEEEDEDDNKVEEKKLHSRVVAGYQQCKPKKEAHPSLDGLRLSWPKTLSSADIFVHQVPSPSAEHCLWQAGACTQ</sequence>
<accession>A0AAE0L348</accession>
<comment type="caution">
    <text evidence="2">The sequence shown here is derived from an EMBL/GenBank/DDBJ whole genome shotgun (WGS) entry which is preliminary data.</text>
</comment>
<reference evidence="2 3" key="1">
    <citation type="journal article" date="2015" name="Genome Biol. Evol.">
        <title>Comparative Genomics of a Bacterivorous Green Alga Reveals Evolutionary Causalities and Consequences of Phago-Mixotrophic Mode of Nutrition.</title>
        <authorList>
            <person name="Burns J.A."/>
            <person name="Paasch A."/>
            <person name="Narechania A."/>
            <person name="Kim E."/>
        </authorList>
    </citation>
    <scope>NUCLEOTIDE SEQUENCE [LARGE SCALE GENOMIC DNA]</scope>
    <source>
        <strain evidence="2 3">PLY_AMNH</strain>
    </source>
</reference>
<organism evidence="2 3">
    <name type="scientific">Cymbomonas tetramitiformis</name>
    <dbReference type="NCBI Taxonomy" id="36881"/>
    <lineage>
        <taxon>Eukaryota</taxon>
        <taxon>Viridiplantae</taxon>
        <taxon>Chlorophyta</taxon>
        <taxon>Pyramimonadophyceae</taxon>
        <taxon>Pyramimonadales</taxon>
        <taxon>Pyramimonadaceae</taxon>
        <taxon>Cymbomonas</taxon>
    </lineage>
</organism>
<evidence type="ECO:0000313" key="2">
    <source>
        <dbReference type="EMBL" id="KAK3269990.1"/>
    </source>
</evidence>
<protein>
    <submittedName>
        <fullName evidence="2">Uncharacterized protein</fullName>
    </submittedName>
</protein>
<feature type="compositionally biased region" description="Polar residues" evidence="1">
    <location>
        <begin position="7"/>
        <end position="25"/>
    </location>
</feature>
<proteinExistence type="predicted"/>
<feature type="region of interest" description="Disordered" evidence="1">
    <location>
        <begin position="241"/>
        <end position="260"/>
    </location>
</feature>
<name>A0AAE0L348_9CHLO</name>